<dbReference type="Proteomes" id="UP000245626">
    <property type="component" value="Unassembled WGS sequence"/>
</dbReference>
<dbReference type="EMBL" id="KZ819788">
    <property type="protein sequence ID" value="PWN52244.1"/>
    <property type="molecule type" value="Genomic_DNA"/>
</dbReference>
<gene>
    <name evidence="1" type="ORF">IE53DRAFT_360934</name>
</gene>
<name>A0ACD0P2D0_9BASI</name>
<accession>A0ACD0P2D0</accession>
<reference evidence="1 2" key="1">
    <citation type="journal article" date="2018" name="Mol. Biol. Evol.">
        <title>Broad Genomic Sampling Reveals a Smut Pathogenic Ancestry of the Fungal Clade Ustilaginomycotina.</title>
        <authorList>
            <person name="Kijpornyongpan T."/>
            <person name="Mondo S.J."/>
            <person name="Barry K."/>
            <person name="Sandor L."/>
            <person name="Lee J."/>
            <person name="Lipzen A."/>
            <person name="Pangilinan J."/>
            <person name="LaButti K."/>
            <person name="Hainaut M."/>
            <person name="Henrissat B."/>
            <person name="Grigoriev I.V."/>
            <person name="Spatafora J.W."/>
            <person name="Aime M.C."/>
        </authorList>
    </citation>
    <scope>NUCLEOTIDE SEQUENCE [LARGE SCALE GENOMIC DNA]</scope>
    <source>
        <strain evidence="1 2">SA 807</strain>
    </source>
</reference>
<keyword evidence="2" id="KW-1185">Reference proteome</keyword>
<sequence>MRSAFDAPINVGPLSSLGMDDIDDAISLAHNEEDSHQGFNLRCAAHQRPDTTFLLEKRAALPSSYPSSIASSWSKPPRSVWFQQKAIIVTSIFLAIFIVLFIGAAVFLRDRNLDVDEYDESDEAQVERMRNERRQAGMRLDGGGGGGNDDGEKDVDQRRSRKKRKNARRSSKESERGVVANGSRDNSEKDPSTGSSSALNRGRHLVSRWTRMSSRKPLLVRDTTGMSDSGSIRSTRSGRRLALGHPTSSSDEVVHSSNEETSRDISGSQESSRSQRSLRPPATPPPSGPHLTETVSSQGRSDGSEASSSRGRVVLDDSDFRAAEEAEEARRALNVMPPAYIPSNTRGRSSGGISGASPDGLTTIQDADLDAAVAHGDLKRGIPPPTDRDEDVSRELIRTALLDSGGYLGEGGSGQAGDTSLHAGHIATDEKATLNAITAAATSPDGLARHHRSAPAYADGEPSNPAAGVSAHEAGSPSAPVLSDEEDFELHGGPVGGQDHAEATTGSSRLTLPLPGIPSTDASEWPKEKGKGKSSTSGSRSSFLPEPPKPVDPTFSPFDQPYQPVWPPRISSSFSSSGQIRSSSRPDPTAPVASRHDSSLEVTSAAQDREPSRSSEKQRMAELELGLVSSSPADLLDTSSGHGGMVEDLPAYQKDSSHSHVSQPTAPDDSDDTAEEGALSPSMESNPSGVPSAPPNLDALEEEEIEYADGVPP</sequence>
<evidence type="ECO:0000313" key="1">
    <source>
        <dbReference type="EMBL" id="PWN52244.1"/>
    </source>
</evidence>
<evidence type="ECO:0000313" key="2">
    <source>
        <dbReference type="Proteomes" id="UP000245626"/>
    </source>
</evidence>
<proteinExistence type="predicted"/>
<protein>
    <submittedName>
        <fullName evidence="1">Uncharacterized protein</fullName>
    </submittedName>
</protein>
<organism evidence="1 2">
    <name type="scientific">Violaceomyces palustris</name>
    <dbReference type="NCBI Taxonomy" id="1673888"/>
    <lineage>
        <taxon>Eukaryota</taxon>
        <taxon>Fungi</taxon>
        <taxon>Dikarya</taxon>
        <taxon>Basidiomycota</taxon>
        <taxon>Ustilaginomycotina</taxon>
        <taxon>Ustilaginomycetes</taxon>
        <taxon>Violaceomycetales</taxon>
        <taxon>Violaceomycetaceae</taxon>
        <taxon>Violaceomyces</taxon>
    </lineage>
</organism>